<comment type="caution">
    <text evidence="3">The sequence shown here is derived from an EMBL/GenBank/DDBJ whole genome shotgun (WGS) entry which is preliminary data.</text>
</comment>
<evidence type="ECO:0000256" key="1">
    <source>
        <dbReference type="ARBA" id="ARBA00008791"/>
    </source>
</evidence>
<evidence type="ECO:0000313" key="3">
    <source>
        <dbReference type="EMBL" id="MBK1715735.1"/>
    </source>
</evidence>
<dbReference type="InterPro" id="IPR014729">
    <property type="entry name" value="Rossmann-like_a/b/a_fold"/>
</dbReference>
<accession>A0ABS1E1I7</accession>
<proteinExistence type="inferred from homology"/>
<evidence type="ECO:0000259" key="2">
    <source>
        <dbReference type="Pfam" id="PF00582"/>
    </source>
</evidence>
<feature type="domain" description="UspA" evidence="2">
    <location>
        <begin position="1"/>
        <end position="147"/>
    </location>
</feature>
<comment type="similarity">
    <text evidence="1">Belongs to the universal stress protein A family.</text>
</comment>
<gene>
    <name evidence="3" type="ORF">CKO43_23585</name>
</gene>
<dbReference type="PANTHER" id="PTHR46268:SF15">
    <property type="entry name" value="UNIVERSAL STRESS PROTEIN HP_0031"/>
    <property type="match status" value="1"/>
</dbReference>
<reference evidence="3" key="2">
    <citation type="journal article" date="2020" name="Microorganisms">
        <title>Osmotic Adaptation and Compatible Solute Biosynthesis of Phototrophic Bacteria as Revealed from Genome Analyses.</title>
        <authorList>
            <person name="Imhoff J.F."/>
            <person name="Rahn T."/>
            <person name="Kunzel S."/>
            <person name="Keller A."/>
            <person name="Neulinger S.C."/>
        </authorList>
    </citation>
    <scope>NUCLEOTIDE SEQUENCE</scope>
    <source>
        <strain evidence="3">IM 151</strain>
    </source>
</reference>
<sequence>MFQHLLVPVDGTELSEKAAQTAIDLAQKLGAAMTAFVAEPMPPLPNMGSSPSVYKRDADAHMSRTEQHARQVLARIGERAEAQGVKYQGKFLRTDGVDEAIIAAAVEFDCDLIVMATHGRGVFGELLFGSHTKNVLSRCKLPVLVLH</sequence>
<evidence type="ECO:0000313" key="4">
    <source>
        <dbReference type="Proteomes" id="UP001041814"/>
    </source>
</evidence>
<dbReference type="Proteomes" id="UP001041814">
    <property type="component" value="Unassembled WGS sequence"/>
</dbReference>
<dbReference type="EMBL" id="NRRU01000149">
    <property type="protein sequence ID" value="MBK1715735.1"/>
    <property type="molecule type" value="Genomic_DNA"/>
</dbReference>
<dbReference type="PANTHER" id="PTHR46268">
    <property type="entry name" value="STRESS RESPONSE PROTEIN NHAX"/>
    <property type="match status" value="1"/>
</dbReference>
<keyword evidence="4" id="KW-1185">Reference proteome</keyword>
<dbReference type="InterPro" id="IPR006016">
    <property type="entry name" value="UspA"/>
</dbReference>
<dbReference type="SUPFAM" id="SSF52402">
    <property type="entry name" value="Adenine nucleotide alpha hydrolases-like"/>
    <property type="match status" value="1"/>
</dbReference>
<name>A0ABS1E1I7_RUBGE</name>
<dbReference type="PRINTS" id="PR01438">
    <property type="entry name" value="UNVRSLSTRESS"/>
</dbReference>
<dbReference type="CDD" id="cd00293">
    <property type="entry name" value="USP-like"/>
    <property type="match status" value="1"/>
</dbReference>
<dbReference type="Gene3D" id="3.40.50.620">
    <property type="entry name" value="HUPs"/>
    <property type="match status" value="1"/>
</dbReference>
<dbReference type="RefSeq" id="WP_200232365.1">
    <property type="nucleotide sequence ID" value="NZ_NRRT01000149.1"/>
</dbReference>
<reference evidence="3" key="1">
    <citation type="submission" date="2017-08" db="EMBL/GenBank/DDBJ databases">
        <authorList>
            <person name="Imhoff J.F."/>
            <person name="Rahn T."/>
            <person name="Kuenzel S."/>
            <person name="Neulinger S.C."/>
        </authorList>
    </citation>
    <scope>NUCLEOTIDE SEQUENCE</scope>
    <source>
        <strain evidence="3">IM 151</strain>
    </source>
</reference>
<dbReference type="InterPro" id="IPR006015">
    <property type="entry name" value="Universal_stress_UspA"/>
</dbReference>
<dbReference type="Pfam" id="PF00582">
    <property type="entry name" value="Usp"/>
    <property type="match status" value="1"/>
</dbReference>
<organism evidence="3 4">
    <name type="scientific">Rubrivivax gelatinosus</name>
    <name type="common">Rhodocyclus gelatinosus</name>
    <name type="synonym">Rhodopseudomonas gelatinosa</name>
    <dbReference type="NCBI Taxonomy" id="28068"/>
    <lineage>
        <taxon>Bacteria</taxon>
        <taxon>Pseudomonadati</taxon>
        <taxon>Pseudomonadota</taxon>
        <taxon>Betaproteobacteria</taxon>
        <taxon>Burkholderiales</taxon>
        <taxon>Sphaerotilaceae</taxon>
        <taxon>Rubrivivax</taxon>
    </lineage>
</organism>
<protein>
    <submittedName>
        <fullName evidence="3">Universal stress protein</fullName>
    </submittedName>
</protein>